<keyword evidence="3" id="KW-1185">Reference proteome</keyword>
<sequence>MRLTKQVEELLMKVDNSSIAVASGSEEELQRLREDYATEQQKREDAEVRERMQRAKMEQLELQLADTAQRVDASTEDKASIAALEQMVAEKESRLQEVLQCLAEPGAGEVDVVVTELQDKLNCEEKKRRESESLVADRDGQLRHLRERLLGEEKERFDREMKLQQFETDLRDSKKDKSEVLTKLSAKESQLVELQRQLAEELTQRQAAQKQLVEKERMLKDLREEPLDRLSAQQAVQEQVIEKEREVCNLQQQLADELSKRQTVQYSIIEKDRLICELQSQLSEQGPGPEMDAALQPIEEDNTLSAPGTPAPAPKKLPPWLAARGSVPVSTPVGRTSDVWMSQGVYQQGNSYQPRMYPAGPQHPAPQPSPGIHYRARVYGVSPRQGLAPAHLSRRLAQGASTFT</sequence>
<comment type="caution">
    <text evidence="2">The sequence shown here is derived from an EMBL/GenBank/DDBJ whole genome shotgun (WGS) entry which is preliminary data.</text>
</comment>
<keyword evidence="1" id="KW-0175">Coiled coil</keyword>
<reference evidence="2" key="1">
    <citation type="submission" date="2023-08" db="EMBL/GenBank/DDBJ databases">
        <authorList>
            <person name="Chen Y."/>
            <person name="Shah S."/>
            <person name="Dougan E. K."/>
            <person name="Thang M."/>
            <person name="Chan C."/>
        </authorList>
    </citation>
    <scope>NUCLEOTIDE SEQUENCE</scope>
</reference>
<feature type="coiled-coil region" evidence="1">
    <location>
        <begin position="177"/>
        <end position="225"/>
    </location>
</feature>
<name>A0AA36JI27_9DINO</name>
<dbReference type="Proteomes" id="UP001178507">
    <property type="component" value="Unassembled WGS sequence"/>
</dbReference>
<protein>
    <submittedName>
        <fullName evidence="2">Uncharacterized protein</fullName>
    </submittedName>
</protein>
<evidence type="ECO:0000313" key="3">
    <source>
        <dbReference type="Proteomes" id="UP001178507"/>
    </source>
</evidence>
<evidence type="ECO:0000256" key="1">
    <source>
        <dbReference type="SAM" id="Coils"/>
    </source>
</evidence>
<accession>A0AA36JI27</accession>
<organism evidence="2 3">
    <name type="scientific">Effrenium voratum</name>
    <dbReference type="NCBI Taxonomy" id="2562239"/>
    <lineage>
        <taxon>Eukaryota</taxon>
        <taxon>Sar</taxon>
        <taxon>Alveolata</taxon>
        <taxon>Dinophyceae</taxon>
        <taxon>Suessiales</taxon>
        <taxon>Symbiodiniaceae</taxon>
        <taxon>Effrenium</taxon>
    </lineage>
</organism>
<evidence type="ECO:0000313" key="2">
    <source>
        <dbReference type="EMBL" id="CAJ1406016.1"/>
    </source>
</evidence>
<gene>
    <name evidence="2" type="ORF">EVOR1521_LOCUS28083</name>
</gene>
<feature type="coiled-coil region" evidence="1">
    <location>
        <begin position="22"/>
        <end position="134"/>
    </location>
</feature>
<dbReference type="AlphaFoldDB" id="A0AA36JI27"/>
<proteinExistence type="predicted"/>
<dbReference type="EMBL" id="CAUJNA010003612">
    <property type="protein sequence ID" value="CAJ1406016.1"/>
    <property type="molecule type" value="Genomic_DNA"/>
</dbReference>